<gene>
    <name evidence="30" type="primary">LOC100175100</name>
</gene>
<dbReference type="FunFam" id="3.30.40.10:FF:000006">
    <property type="entry name" value="CCR4-NOT transcription complex subunit 4"/>
    <property type="match status" value="1"/>
</dbReference>
<evidence type="ECO:0000256" key="1">
    <source>
        <dbReference type="ARBA" id="ARBA00000900"/>
    </source>
</evidence>
<dbReference type="GO" id="GO:0005634">
    <property type="term" value="C:nucleus"/>
    <property type="evidence" value="ECO:0007669"/>
    <property type="project" value="UniProtKB-SubCell"/>
</dbReference>
<evidence type="ECO:0000256" key="16">
    <source>
        <dbReference type="ARBA" id="ARBA00023054"/>
    </source>
</evidence>
<dbReference type="GO" id="GO:0005829">
    <property type="term" value="C:cytosol"/>
    <property type="evidence" value="ECO:0007669"/>
    <property type="project" value="UniProtKB-ARBA"/>
</dbReference>
<evidence type="ECO:0000256" key="18">
    <source>
        <dbReference type="ARBA" id="ARBA00057081"/>
    </source>
</evidence>
<keyword evidence="16" id="KW-0175">Coiled coil</keyword>
<comment type="pathway">
    <text evidence="4">Protein modification; protein ubiquitination.</text>
</comment>
<evidence type="ECO:0000256" key="20">
    <source>
        <dbReference type="ARBA" id="ARBA00071435"/>
    </source>
</evidence>
<dbReference type="PROSITE" id="PS50102">
    <property type="entry name" value="RRM"/>
    <property type="match status" value="1"/>
</dbReference>
<feature type="compositionally biased region" description="Basic and acidic residues" evidence="27">
    <location>
        <begin position="854"/>
        <end position="864"/>
    </location>
</feature>
<dbReference type="InterPro" id="IPR012677">
    <property type="entry name" value="Nucleotide-bd_a/b_plait_sf"/>
</dbReference>
<feature type="region of interest" description="Disordered" evidence="27">
    <location>
        <begin position="310"/>
        <end position="369"/>
    </location>
</feature>
<name>A0A6F9DFG8_9ASCI</name>
<evidence type="ECO:0000256" key="4">
    <source>
        <dbReference type="ARBA" id="ARBA00004906"/>
    </source>
</evidence>
<evidence type="ECO:0000256" key="3">
    <source>
        <dbReference type="ARBA" id="ARBA00004496"/>
    </source>
</evidence>
<protein>
    <recommendedName>
        <fullName evidence="20">CCR4-NOT transcription complex subunit 4</fullName>
        <ecNumber evidence="5">2.3.2.27</ecNumber>
    </recommendedName>
    <alternativeName>
        <fullName evidence="23">CCR4-associated factor 4</fullName>
    </alternativeName>
    <alternativeName>
        <fullName evidence="24">E3 ubiquitin-protein ligase CNOT4</fullName>
    </alternativeName>
    <alternativeName>
        <fullName evidence="21">Potential transcriptional repressor NOT4Hp</fullName>
    </alternativeName>
    <alternativeName>
        <fullName evidence="22">RING-type E3 ubiquitin transferase CNOT4</fullName>
    </alternativeName>
</protein>
<dbReference type="Gene3D" id="3.30.70.330">
    <property type="match status" value="1"/>
</dbReference>
<evidence type="ECO:0000256" key="9">
    <source>
        <dbReference type="ARBA" id="ARBA00022679"/>
    </source>
</evidence>
<feature type="domain" description="RING-type" evidence="28">
    <location>
        <begin position="17"/>
        <end position="60"/>
    </location>
</feature>
<dbReference type="SMART" id="SM00361">
    <property type="entry name" value="RRM_1"/>
    <property type="match status" value="1"/>
</dbReference>
<dbReference type="Pfam" id="PF14570">
    <property type="entry name" value="zf-RING_4"/>
    <property type="match status" value="1"/>
</dbReference>
<reference evidence="30" key="1">
    <citation type="submission" date="2020-04" db="EMBL/GenBank/DDBJ databases">
        <authorList>
            <person name="Neveu A P."/>
        </authorList>
    </citation>
    <scope>NUCLEOTIDE SEQUENCE</scope>
    <source>
        <tissue evidence="30">Whole embryo</tissue>
    </source>
</reference>
<evidence type="ECO:0000259" key="28">
    <source>
        <dbReference type="PROSITE" id="PS50089"/>
    </source>
</evidence>
<evidence type="ECO:0000256" key="8">
    <source>
        <dbReference type="ARBA" id="ARBA00022553"/>
    </source>
</evidence>
<dbReference type="GO" id="GO:0003723">
    <property type="term" value="F:RNA binding"/>
    <property type="evidence" value="ECO:0007669"/>
    <property type="project" value="UniProtKB-UniRule"/>
</dbReference>
<evidence type="ECO:0000256" key="7">
    <source>
        <dbReference type="ARBA" id="ARBA00022490"/>
    </source>
</evidence>
<evidence type="ECO:0000256" key="15">
    <source>
        <dbReference type="ARBA" id="ARBA00022884"/>
    </source>
</evidence>
<feature type="compositionally biased region" description="Basic and acidic residues" evidence="27">
    <location>
        <begin position="400"/>
        <end position="410"/>
    </location>
</feature>
<comment type="subcellular location">
    <subcellularLocation>
        <location evidence="3">Cytoplasm</location>
    </subcellularLocation>
    <subcellularLocation>
        <location evidence="2">Nucleus</location>
    </subcellularLocation>
</comment>
<dbReference type="InterPro" id="IPR000504">
    <property type="entry name" value="RRM_dom"/>
</dbReference>
<evidence type="ECO:0000256" key="21">
    <source>
        <dbReference type="ARBA" id="ARBA00075062"/>
    </source>
</evidence>
<sequence>MPIQIQEINEGSDATECPLCMEPLEADDINFFPCVCGYQVCRFCWHRIRTDENGLCPACRTSYPENPAEFKPLTGSDLQKIRNEKRQKEVQRRQKLTDNRRHLSAIRVLQKNLVFVVGLSHRLSDPEVLKKQEYFGKYGKIIKVVINNNTAYAGSQGPSSSAYVTYSKMEEALGAIQSVNNVHIDGRTLKASLGTTKYCSTYLKNQQCHKSDCMYLHELAEEEASFTKEDMQAGKHQEVEQKLIEQMLAKEENATEIPITNGTSISTLTTGNEEKRQRHHSGSSNHSDKKYDTWLQPYGEDQFASSRLSCSLDTKHDPGLSETYRRQGNPQRYHPKHSPSTDGDPLSSECSSNAPTPPPPPPSQNYVDSDNRLQVNENYINTQLPSHPISIPPVSLQPDGGDKQEQSELKQSDTLESLAKEFDRFHLPSQANNLTQTQTNQFSRLIPTAVPQPTFSTLGQPHTNLPEPNWQLPPSRTSKLSDEIHIKTTSDWEAAFGFSNNTNGQQQHPLQKQTTQSNTFMAADAGDDDLGFDPWLECNKGLADLIQKECAESETPSSNYARNAYPTTGFPINQFGLTQPSVSSGFLPNTMGSSHPMHQQIRSQEHIQFQPKHRDMPNANGLSEWQNGLRALLPSVNINFAMDKNNELDSSGYRGNIMPHYGRLPPTSHTSPNPGRNRPVNPMGYDHWGVGSTVAPPQQQSNFLSGFHDRRNPTSFMPKGVGLGSMSERYSPVAPPPGLATSVPHQPSDPAIIAAGQKPAMQVPMSQHQQRQQPINDETPHWMKSLQTLADFDTPLSSTTSQSIGFNGPPAQQFQSNASWPFTTNSVLPPFGTANQPPPGFESRLPYTNSSDFGLRHSLLENQS</sequence>
<comment type="function">
    <text evidence="18">Has E3 ubiquitin ligase activity, promoting ubiquitination and degradation of target proteins. Involved in activation of the JAK/STAT pathway. Catalyzes ubiquitination of methylated RBM15. Plays a role in quality control of translation of mitochondrial outer membrane-localized mRNA. As part of the PINK1-regulated signaling, upon mitochondria damage, ubiquitinates ABCE1 and thereby recruits autophagy receptors to the mitochondrial outer membrane to initiate mitophagy.</text>
</comment>
<dbReference type="InterPro" id="IPR001841">
    <property type="entry name" value="Znf_RING"/>
</dbReference>
<feature type="region of interest" description="Disordered" evidence="27">
    <location>
        <begin position="258"/>
        <end position="292"/>
    </location>
</feature>
<evidence type="ECO:0000256" key="23">
    <source>
        <dbReference type="ARBA" id="ARBA00083547"/>
    </source>
</evidence>
<organism evidence="30">
    <name type="scientific">Phallusia mammillata</name>
    <dbReference type="NCBI Taxonomy" id="59560"/>
    <lineage>
        <taxon>Eukaryota</taxon>
        <taxon>Metazoa</taxon>
        <taxon>Chordata</taxon>
        <taxon>Tunicata</taxon>
        <taxon>Ascidiacea</taxon>
        <taxon>Phlebobranchia</taxon>
        <taxon>Ascidiidae</taxon>
        <taxon>Phallusia</taxon>
    </lineage>
</organism>
<dbReference type="SUPFAM" id="SSF54928">
    <property type="entry name" value="RNA-binding domain, RBD"/>
    <property type="match status" value="1"/>
</dbReference>
<keyword evidence="17" id="KW-0539">Nucleus</keyword>
<keyword evidence="12" id="KW-0833">Ubl conjugation pathway</keyword>
<dbReference type="InterPro" id="IPR013083">
    <property type="entry name" value="Znf_RING/FYVE/PHD"/>
</dbReference>
<accession>A0A6F9DFG8</accession>
<dbReference type="Pfam" id="PF00076">
    <property type="entry name" value="RRM_1"/>
    <property type="match status" value="1"/>
</dbReference>
<dbReference type="Gene3D" id="3.30.40.10">
    <property type="entry name" value="Zinc/RING finger domain, C3HC4 (zinc finger)"/>
    <property type="match status" value="1"/>
</dbReference>
<keyword evidence="14" id="KW-0832">Ubl conjugation</keyword>
<evidence type="ECO:0000256" key="27">
    <source>
        <dbReference type="SAM" id="MobiDB-lite"/>
    </source>
</evidence>
<dbReference type="InterPro" id="IPR039515">
    <property type="entry name" value="NOT4_mRING-HC-C4C4"/>
</dbReference>
<keyword evidence="10" id="KW-0479">Metal-binding</keyword>
<keyword evidence="15 26" id="KW-0694">RNA-binding</keyword>
<dbReference type="GO" id="GO:0030014">
    <property type="term" value="C:CCR4-NOT complex"/>
    <property type="evidence" value="ECO:0007669"/>
    <property type="project" value="InterPro"/>
</dbReference>
<evidence type="ECO:0000256" key="24">
    <source>
        <dbReference type="ARBA" id="ARBA00083942"/>
    </source>
</evidence>
<feature type="compositionally biased region" description="Polar residues" evidence="27">
    <location>
        <begin position="258"/>
        <end position="271"/>
    </location>
</feature>
<dbReference type="CDD" id="cd16618">
    <property type="entry name" value="mRING-HC-C4C4_CNOT4"/>
    <property type="match status" value="1"/>
</dbReference>
<dbReference type="PANTHER" id="PTHR12603">
    <property type="entry name" value="CCR4-NOT TRANSCRIPTION COMPLEX RELATED"/>
    <property type="match status" value="1"/>
</dbReference>
<dbReference type="GO" id="GO:0061630">
    <property type="term" value="F:ubiquitin protein ligase activity"/>
    <property type="evidence" value="ECO:0007669"/>
    <property type="project" value="UniProtKB-EC"/>
</dbReference>
<evidence type="ECO:0000256" key="19">
    <source>
        <dbReference type="ARBA" id="ARBA00062432"/>
    </source>
</evidence>
<feature type="region of interest" description="Disordered" evidence="27">
    <location>
        <begin position="383"/>
        <end position="410"/>
    </location>
</feature>
<evidence type="ECO:0000259" key="29">
    <source>
        <dbReference type="PROSITE" id="PS50102"/>
    </source>
</evidence>
<evidence type="ECO:0000256" key="10">
    <source>
        <dbReference type="ARBA" id="ARBA00022723"/>
    </source>
</evidence>
<dbReference type="EMBL" id="LR786345">
    <property type="protein sequence ID" value="CAB3260317.1"/>
    <property type="molecule type" value="mRNA"/>
</dbReference>
<dbReference type="EC" id="2.3.2.27" evidence="5"/>
<feature type="region of interest" description="Disordered" evidence="27">
    <location>
        <begin position="825"/>
        <end position="864"/>
    </location>
</feature>
<feature type="compositionally biased region" description="Basic and acidic residues" evidence="27">
    <location>
        <begin position="313"/>
        <end position="325"/>
    </location>
</feature>
<dbReference type="GO" id="GO:0008270">
    <property type="term" value="F:zinc ion binding"/>
    <property type="evidence" value="ECO:0007669"/>
    <property type="project" value="UniProtKB-KW"/>
</dbReference>
<keyword evidence="7" id="KW-0963">Cytoplasm</keyword>
<proteinExistence type="evidence at transcript level"/>
<evidence type="ECO:0000313" key="30">
    <source>
        <dbReference type="EMBL" id="CAB3260317.1"/>
    </source>
</evidence>
<keyword evidence="6" id="KW-0488">Methylation</keyword>
<dbReference type="GO" id="GO:0016567">
    <property type="term" value="P:protein ubiquitination"/>
    <property type="evidence" value="ECO:0007669"/>
    <property type="project" value="TreeGrafter"/>
</dbReference>
<keyword evidence="8" id="KW-0597">Phosphoprotein</keyword>
<evidence type="ECO:0000256" key="22">
    <source>
        <dbReference type="ARBA" id="ARBA00077837"/>
    </source>
</evidence>
<evidence type="ECO:0000256" key="14">
    <source>
        <dbReference type="ARBA" id="ARBA00022843"/>
    </source>
</evidence>
<comment type="subunit">
    <text evidence="19">Interacts with CNOT1 via its C-terminus but does not stably associate with the CCR4-NOT complex. Interacts (via RING domain) with UBE2D2. Interacts with ABCE1, PINK1 and PELO.</text>
</comment>
<keyword evidence="13" id="KW-0862">Zinc</keyword>
<keyword evidence="9" id="KW-0808">Transferase</keyword>
<evidence type="ECO:0000256" key="6">
    <source>
        <dbReference type="ARBA" id="ARBA00022481"/>
    </source>
</evidence>
<dbReference type="CDD" id="cd12438">
    <property type="entry name" value="RRM_CNOT4"/>
    <property type="match status" value="1"/>
</dbReference>
<dbReference type="InterPro" id="IPR034261">
    <property type="entry name" value="CNOT4_RRM"/>
</dbReference>
<keyword evidence="11 25" id="KW-0863">Zinc-finger</keyword>
<evidence type="ECO:0000256" key="11">
    <source>
        <dbReference type="ARBA" id="ARBA00022771"/>
    </source>
</evidence>
<dbReference type="InterPro" id="IPR039780">
    <property type="entry name" value="Mot2"/>
</dbReference>
<dbReference type="InterPro" id="IPR003954">
    <property type="entry name" value="RRM_euk-type"/>
</dbReference>
<comment type="catalytic activity">
    <reaction evidence="1">
        <text>S-ubiquitinyl-[E2 ubiquitin-conjugating enzyme]-L-cysteine + [acceptor protein]-L-lysine = [E2 ubiquitin-conjugating enzyme]-L-cysteine + N(6)-ubiquitinyl-[acceptor protein]-L-lysine.</text>
        <dbReference type="EC" id="2.3.2.27"/>
    </reaction>
</comment>
<evidence type="ECO:0000256" key="12">
    <source>
        <dbReference type="ARBA" id="ARBA00022786"/>
    </source>
</evidence>
<dbReference type="AlphaFoldDB" id="A0A6F9DFG8"/>
<feature type="domain" description="RRM" evidence="29">
    <location>
        <begin position="112"/>
        <end position="196"/>
    </location>
</feature>
<evidence type="ECO:0000256" key="5">
    <source>
        <dbReference type="ARBA" id="ARBA00012483"/>
    </source>
</evidence>
<dbReference type="PROSITE" id="PS50089">
    <property type="entry name" value="ZF_RING_2"/>
    <property type="match status" value="1"/>
</dbReference>
<evidence type="ECO:0000256" key="2">
    <source>
        <dbReference type="ARBA" id="ARBA00004123"/>
    </source>
</evidence>
<evidence type="ECO:0000256" key="25">
    <source>
        <dbReference type="PROSITE-ProRule" id="PRU00175"/>
    </source>
</evidence>
<evidence type="ECO:0000256" key="26">
    <source>
        <dbReference type="PROSITE-ProRule" id="PRU00176"/>
    </source>
</evidence>
<dbReference type="InterPro" id="IPR035979">
    <property type="entry name" value="RBD_domain_sf"/>
</dbReference>
<evidence type="ECO:0000256" key="13">
    <source>
        <dbReference type="ARBA" id="ARBA00022833"/>
    </source>
</evidence>
<dbReference type="FunFam" id="3.30.70.330:FF:000044">
    <property type="entry name" value="Putative ccr4-not transcription complex subunit 4"/>
    <property type="match status" value="1"/>
</dbReference>
<evidence type="ECO:0000256" key="17">
    <source>
        <dbReference type="ARBA" id="ARBA00023242"/>
    </source>
</evidence>
<dbReference type="PANTHER" id="PTHR12603:SF0">
    <property type="entry name" value="CCR4-NOT TRANSCRIPTION COMPLEX SUBUNIT 4"/>
    <property type="match status" value="1"/>
</dbReference>
<dbReference type="SUPFAM" id="SSF57850">
    <property type="entry name" value="RING/U-box"/>
    <property type="match status" value="1"/>
</dbReference>